<organism evidence="2 3">
    <name type="scientific">Blyttiomyces helicus</name>
    <dbReference type="NCBI Taxonomy" id="388810"/>
    <lineage>
        <taxon>Eukaryota</taxon>
        <taxon>Fungi</taxon>
        <taxon>Fungi incertae sedis</taxon>
        <taxon>Chytridiomycota</taxon>
        <taxon>Chytridiomycota incertae sedis</taxon>
        <taxon>Chytridiomycetes</taxon>
        <taxon>Chytridiomycetes incertae sedis</taxon>
        <taxon>Blyttiomyces</taxon>
    </lineage>
</organism>
<sequence>MGFPERSWAFDFNVALQDHVKRVRNEVPESTSKPINYGPKVDYSLKEGQSIQINIGNV</sequence>
<dbReference type="PANTHER" id="PTHR12847:SF9">
    <property type="entry name" value="NECAP-LIKE PROTEIN CG9132"/>
    <property type="match status" value="1"/>
</dbReference>
<reference evidence="3" key="1">
    <citation type="journal article" date="2018" name="Nat. Microbiol.">
        <title>Leveraging single-cell genomics to expand the fungal tree of life.</title>
        <authorList>
            <person name="Ahrendt S.R."/>
            <person name="Quandt C.A."/>
            <person name="Ciobanu D."/>
            <person name="Clum A."/>
            <person name="Salamov A."/>
            <person name="Andreopoulos B."/>
            <person name="Cheng J.F."/>
            <person name="Woyke T."/>
            <person name="Pelin A."/>
            <person name="Henrissat B."/>
            <person name="Reynolds N.K."/>
            <person name="Benny G.L."/>
            <person name="Smith M.E."/>
            <person name="James T.Y."/>
            <person name="Grigoriev I.V."/>
        </authorList>
    </citation>
    <scope>NUCLEOTIDE SEQUENCE [LARGE SCALE GENOMIC DNA]</scope>
</reference>
<keyword evidence="3" id="KW-1185">Reference proteome</keyword>
<dbReference type="GO" id="GO:0006897">
    <property type="term" value="P:endocytosis"/>
    <property type="evidence" value="ECO:0007669"/>
    <property type="project" value="InterPro"/>
</dbReference>
<dbReference type="Gene3D" id="2.30.29.30">
    <property type="entry name" value="Pleckstrin-homology domain (PH domain)/Phosphotyrosine-binding domain (PTB)"/>
    <property type="match status" value="1"/>
</dbReference>
<evidence type="ECO:0000259" key="1">
    <source>
        <dbReference type="Pfam" id="PF07933"/>
    </source>
</evidence>
<protein>
    <recommendedName>
        <fullName evidence="1">NECAP PHear domain-containing protein</fullName>
    </recommendedName>
</protein>
<gene>
    <name evidence="2" type="ORF">BDK51DRAFT_13951</name>
</gene>
<name>A0A4P9W644_9FUNG</name>
<evidence type="ECO:0000313" key="3">
    <source>
        <dbReference type="Proteomes" id="UP000269721"/>
    </source>
</evidence>
<dbReference type="InterPro" id="IPR011993">
    <property type="entry name" value="PH-like_dom_sf"/>
</dbReference>
<dbReference type="EMBL" id="KZ998242">
    <property type="protein sequence ID" value="RKO86388.1"/>
    <property type="molecule type" value="Genomic_DNA"/>
</dbReference>
<dbReference type="Proteomes" id="UP000269721">
    <property type="component" value="Unassembled WGS sequence"/>
</dbReference>
<dbReference type="AlphaFoldDB" id="A0A4P9W644"/>
<dbReference type="GO" id="GO:0030125">
    <property type="term" value="C:clathrin vesicle coat"/>
    <property type="evidence" value="ECO:0007669"/>
    <property type="project" value="TreeGrafter"/>
</dbReference>
<accession>A0A4P9W644</accession>
<evidence type="ECO:0000313" key="2">
    <source>
        <dbReference type="EMBL" id="RKO86388.1"/>
    </source>
</evidence>
<proteinExistence type="predicted"/>
<feature type="non-terminal residue" evidence="2">
    <location>
        <position position="58"/>
    </location>
</feature>
<dbReference type="InterPro" id="IPR012466">
    <property type="entry name" value="NECAP_PHear"/>
</dbReference>
<dbReference type="OrthoDB" id="10265489at2759"/>
<dbReference type="Pfam" id="PF07933">
    <property type="entry name" value="DUF1681"/>
    <property type="match status" value="1"/>
</dbReference>
<feature type="domain" description="NECAP PHear" evidence="1">
    <location>
        <begin position="1"/>
        <end position="56"/>
    </location>
</feature>
<dbReference type="PANTHER" id="PTHR12847">
    <property type="entry name" value="ATP-BINDING CASSETTE ABC TRANSPORTER-RELATED"/>
    <property type="match status" value="1"/>
</dbReference>
<dbReference type="SUPFAM" id="SSF50729">
    <property type="entry name" value="PH domain-like"/>
    <property type="match status" value="1"/>
</dbReference>